<name>A0A0B6YM94_9EUPU</name>
<evidence type="ECO:0000313" key="2">
    <source>
        <dbReference type="EMBL" id="CEK56605.1"/>
    </source>
</evidence>
<feature type="non-terminal residue" evidence="2">
    <location>
        <position position="1"/>
    </location>
</feature>
<proteinExistence type="predicted"/>
<dbReference type="AlphaFoldDB" id="A0A0B6YM94"/>
<protein>
    <submittedName>
        <fullName evidence="2">Uncharacterized protein</fullName>
    </submittedName>
</protein>
<keyword evidence="1" id="KW-0472">Membrane</keyword>
<keyword evidence="1" id="KW-1133">Transmembrane helix</keyword>
<organism evidence="2">
    <name type="scientific">Arion vulgaris</name>
    <dbReference type="NCBI Taxonomy" id="1028688"/>
    <lineage>
        <taxon>Eukaryota</taxon>
        <taxon>Metazoa</taxon>
        <taxon>Spiralia</taxon>
        <taxon>Lophotrochozoa</taxon>
        <taxon>Mollusca</taxon>
        <taxon>Gastropoda</taxon>
        <taxon>Heterobranchia</taxon>
        <taxon>Euthyneura</taxon>
        <taxon>Panpulmonata</taxon>
        <taxon>Eupulmonata</taxon>
        <taxon>Stylommatophora</taxon>
        <taxon>Helicina</taxon>
        <taxon>Arionoidea</taxon>
        <taxon>Arionidae</taxon>
        <taxon>Arion</taxon>
    </lineage>
</organism>
<sequence length="94" mass="11049">LVILSFLVLLVTPYWLLVFKVLILETFDLVERGCHLNLQNHVLMMSTTKVYHQRGGCEAVMRYVHQASYWNYQQAYPSPVYDRYTVPIGAYLFC</sequence>
<accession>A0A0B6YM94</accession>
<feature type="transmembrane region" description="Helical" evidence="1">
    <location>
        <begin position="6"/>
        <end position="23"/>
    </location>
</feature>
<reference evidence="2" key="1">
    <citation type="submission" date="2014-12" db="EMBL/GenBank/DDBJ databases">
        <title>Insight into the proteome of Arion vulgaris.</title>
        <authorList>
            <person name="Aradska J."/>
            <person name="Bulat T."/>
            <person name="Smidak R."/>
            <person name="Sarate P."/>
            <person name="Gangsoo J."/>
            <person name="Sialana F."/>
            <person name="Bilban M."/>
            <person name="Lubec G."/>
        </authorList>
    </citation>
    <scope>NUCLEOTIDE SEQUENCE</scope>
    <source>
        <tissue evidence="2">Skin</tissue>
    </source>
</reference>
<keyword evidence="1" id="KW-0812">Transmembrane</keyword>
<evidence type="ECO:0000256" key="1">
    <source>
        <dbReference type="SAM" id="Phobius"/>
    </source>
</evidence>
<gene>
    <name evidence="2" type="primary">ORF28057</name>
</gene>
<dbReference type="EMBL" id="HACG01009740">
    <property type="protein sequence ID" value="CEK56605.1"/>
    <property type="molecule type" value="Transcribed_RNA"/>
</dbReference>